<reference evidence="6 7" key="1">
    <citation type="journal article" date="2015" name="Nature">
        <title>rRNA introns, odd ribosomes, and small enigmatic genomes across a large radiation of phyla.</title>
        <authorList>
            <person name="Brown C.T."/>
            <person name="Hug L.A."/>
            <person name="Thomas B.C."/>
            <person name="Sharon I."/>
            <person name="Castelle C.J."/>
            <person name="Singh A."/>
            <person name="Wilkins M.J."/>
            <person name="Williams K.H."/>
            <person name="Banfield J.F."/>
        </authorList>
    </citation>
    <scope>NUCLEOTIDE SEQUENCE [LARGE SCALE GENOMIC DNA]</scope>
</reference>
<evidence type="ECO:0000256" key="4">
    <source>
        <dbReference type="RuleBase" id="RU003693"/>
    </source>
</evidence>
<comment type="similarity">
    <text evidence="4">Belongs to the class-II pyridoxal-phosphate-dependent aminotransferase family.</text>
</comment>
<dbReference type="CDD" id="cd06454">
    <property type="entry name" value="KBL_like"/>
    <property type="match status" value="1"/>
</dbReference>
<feature type="domain" description="Aminotransferase class I/classII large" evidence="5">
    <location>
        <begin position="40"/>
        <end position="390"/>
    </location>
</feature>
<dbReference type="AlphaFoldDB" id="A0A0G1GKU5"/>
<dbReference type="Gene3D" id="3.40.640.10">
    <property type="entry name" value="Type I PLP-dependent aspartate aminotransferase-like (Major domain)"/>
    <property type="match status" value="1"/>
</dbReference>
<dbReference type="InterPro" id="IPR050087">
    <property type="entry name" value="AON_synthase_class-II"/>
</dbReference>
<dbReference type="InterPro" id="IPR015422">
    <property type="entry name" value="PyrdxlP-dep_Trfase_small"/>
</dbReference>
<keyword evidence="2" id="KW-0808">Transferase</keyword>
<name>A0A0G1GKU5_9BACT</name>
<dbReference type="PATRIC" id="fig|1618376.3.peg.628"/>
<comment type="cofactor">
    <cofactor evidence="1 4">
        <name>pyridoxal 5'-phosphate</name>
        <dbReference type="ChEBI" id="CHEBI:597326"/>
    </cofactor>
</comment>
<comment type="caution">
    <text evidence="6">The sequence shown here is derived from an EMBL/GenBank/DDBJ whole genome shotgun (WGS) entry which is preliminary data.</text>
</comment>
<dbReference type="Pfam" id="PF00155">
    <property type="entry name" value="Aminotran_1_2"/>
    <property type="match status" value="1"/>
</dbReference>
<dbReference type="PANTHER" id="PTHR13693">
    <property type="entry name" value="CLASS II AMINOTRANSFERASE/8-AMINO-7-OXONONANOATE SYNTHASE"/>
    <property type="match status" value="1"/>
</dbReference>
<dbReference type="InterPro" id="IPR015424">
    <property type="entry name" value="PyrdxlP-dep_Trfase"/>
</dbReference>
<evidence type="ECO:0000256" key="3">
    <source>
        <dbReference type="ARBA" id="ARBA00022898"/>
    </source>
</evidence>
<dbReference type="EMBL" id="LCHN01000025">
    <property type="protein sequence ID" value="KKT34983.1"/>
    <property type="molecule type" value="Genomic_DNA"/>
</dbReference>
<keyword evidence="3 4" id="KW-0663">Pyridoxal phosphate</keyword>
<dbReference type="GO" id="GO:0030170">
    <property type="term" value="F:pyridoxal phosphate binding"/>
    <property type="evidence" value="ECO:0007669"/>
    <property type="project" value="InterPro"/>
</dbReference>
<evidence type="ECO:0000256" key="1">
    <source>
        <dbReference type="ARBA" id="ARBA00001933"/>
    </source>
</evidence>
<organism evidence="6 7">
    <name type="scientific">Candidatus Collierbacteria bacterium GW2011_GWA1_44_12</name>
    <dbReference type="NCBI Taxonomy" id="1618376"/>
    <lineage>
        <taxon>Bacteria</taxon>
        <taxon>Candidatus Collieribacteriota</taxon>
    </lineage>
</organism>
<dbReference type="GO" id="GO:0016740">
    <property type="term" value="F:transferase activity"/>
    <property type="evidence" value="ECO:0007669"/>
    <property type="project" value="UniProtKB-KW"/>
</dbReference>
<evidence type="ECO:0000313" key="6">
    <source>
        <dbReference type="EMBL" id="KKT34983.1"/>
    </source>
</evidence>
<dbReference type="NCBIfam" id="NF005394">
    <property type="entry name" value="PRK06939.1"/>
    <property type="match status" value="1"/>
</dbReference>
<evidence type="ECO:0000256" key="2">
    <source>
        <dbReference type="ARBA" id="ARBA00022679"/>
    </source>
</evidence>
<dbReference type="InterPro" id="IPR015421">
    <property type="entry name" value="PyrdxlP-dep_Trfase_major"/>
</dbReference>
<gene>
    <name evidence="6" type="ORF">UW23_C0025G0010</name>
</gene>
<evidence type="ECO:0000259" key="5">
    <source>
        <dbReference type="Pfam" id="PF00155"/>
    </source>
</evidence>
<accession>A0A0G1GKU5</accession>
<dbReference type="PROSITE" id="PS00599">
    <property type="entry name" value="AA_TRANSFER_CLASS_2"/>
    <property type="match status" value="1"/>
</dbReference>
<sequence>MQNPLDKFTNQIQTLKDTGALKHYRVVSSPQDAWFEVDGKKVLNLCSNNYLGLASHPEVRQAAIDAIQKYGVGTGAVRALSGNSLLHEQLETALATFKKTEAVLVVQSGFIANIVAVQTLLDKEDIVISDELNHASIIDAVKVSQVQTKFIYPHNNMAGLEEKLKEAGSIRETEKRTDGTDKTILIITDGVFSMDGDIAPLPEIVKLAQKYGALTMVDDAHGEGVLGEKGRGIVDHFHLHGQVDVEVGTLSKALGVIGGCIAGKKDLVEYYRQKARPFAFSTGLSIPDTAALIEAVKIIESGNLVEKLWENARYLKEQFQNLGFNTGESQTPITPVMIGDEQKARDLSTALFEENVFATPILFPMVAKGKARIRVMPSSAHSKEDLDFGIAAFAKVGKKMGLI</sequence>
<dbReference type="SUPFAM" id="SSF53383">
    <property type="entry name" value="PLP-dependent transferases"/>
    <property type="match status" value="1"/>
</dbReference>
<proteinExistence type="inferred from homology"/>
<dbReference type="PANTHER" id="PTHR13693:SF3">
    <property type="entry name" value="LD36009P"/>
    <property type="match status" value="1"/>
</dbReference>
<dbReference type="Proteomes" id="UP000034069">
    <property type="component" value="Unassembled WGS sequence"/>
</dbReference>
<protein>
    <submittedName>
        <fullName evidence="6">8-amino-7-oxononanoate synthase</fullName>
    </submittedName>
</protein>
<dbReference type="InterPro" id="IPR004839">
    <property type="entry name" value="Aminotransferase_I/II_large"/>
</dbReference>
<evidence type="ECO:0000313" key="7">
    <source>
        <dbReference type="Proteomes" id="UP000034069"/>
    </source>
</evidence>
<dbReference type="InterPro" id="IPR001917">
    <property type="entry name" value="Aminotrans_II_pyridoxalP_BS"/>
</dbReference>
<dbReference type="Gene3D" id="3.90.1150.10">
    <property type="entry name" value="Aspartate Aminotransferase, domain 1"/>
    <property type="match status" value="1"/>
</dbReference>